<dbReference type="CDD" id="cd02440">
    <property type="entry name" value="AdoMet_MTases"/>
    <property type="match status" value="1"/>
</dbReference>
<keyword evidence="6" id="KW-1185">Reference proteome</keyword>
<reference evidence="6" key="1">
    <citation type="journal article" date="2019" name="Int. J. Syst. Evol. Microbiol.">
        <title>The Global Catalogue of Microorganisms (GCM) 10K type strain sequencing project: providing services to taxonomists for standard genome sequencing and annotation.</title>
        <authorList>
            <consortium name="The Broad Institute Genomics Platform"/>
            <consortium name="The Broad Institute Genome Sequencing Center for Infectious Disease"/>
            <person name="Wu L."/>
            <person name="Ma J."/>
        </authorList>
    </citation>
    <scope>NUCLEOTIDE SEQUENCE [LARGE SCALE GENOMIC DNA]</scope>
    <source>
        <strain evidence="6">CGMCC 1.10363</strain>
    </source>
</reference>
<dbReference type="InterPro" id="IPR029063">
    <property type="entry name" value="SAM-dependent_MTases_sf"/>
</dbReference>
<evidence type="ECO:0000256" key="2">
    <source>
        <dbReference type="ARBA" id="ARBA00022603"/>
    </source>
</evidence>
<accession>A0ABV8Q5C9</accession>
<dbReference type="PANTHER" id="PTHR44942">
    <property type="entry name" value="METHYLTRANSF_11 DOMAIN-CONTAINING PROTEIN"/>
    <property type="match status" value="1"/>
</dbReference>
<dbReference type="InterPro" id="IPR051052">
    <property type="entry name" value="Diverse_substrate_MTase"/>
</dbReference>
<protein>
    <submittedName>
        <fullName evidence="5">Class I SAM-dependent methyltransferase</fullName>
        <ecNumber evidence="5">2.1.1.-</ecNumber>
    </submittedName>
</protein>
<dbReference type="SUPFAM" id="SSF53335">
    <property type="entry name" value="S-adenosyl-L-methionine-dependent methyltransferases"/>
    <property type="match status" value="1"/>
</dbReference>
<proteinExistence type="inferred from homology"/>
<feature type="domain" description="Methyltransferase type 11" evidence="4">
    <location>
        <begin position="54"/>
        <end position="143"/>
    </location>
</feature>
<keyword evidence="3 5" id="KW-0808">Transferase</keyword>
<dbReference type="EC" id="2.1.1.-" evidence="5"/>
<sequence>MVFARQYDRVTDLQHHARRAASFHSAADAYDAARPGYPAAALSWMVPDEARSILDLGAGTGKLTESLVAPGRQVFAVDPSSEMLRVLASKLPTVEARVGGGEDIPLPDMSVDAVTVAQAWHWMDRARAAAEIARVLRPGGILSLVWNNDDDRVPWVRELGGVDAEETPRVRPAADGDAEPIEGFHAGEAAGFEWVRRLTREEFIAYECSVSAFLVAREEEQRARVAYLHEVLERHPEIVHDGHIAYPVFTFVLRYCRT</sequence>
<evidence type="ECO:0000259" key="4">
    <source>
        <dbReference type="Pfam" id="PF08241"/>
    </source>
</evidence>
<keyword evidence="2 5" id="KW-0489">Methyltransferase</keyword>
<name>A0ABV8Q5C9_9MICO</name>
<dbReference type="PANTHER" id="PTHR44942:SF4">
    <property type="entry name" value="METHYLTRANSFERASE TYPE 11 DOMAIN-CONTAINING PROTEIN"/>
    <property type="match status" value="1"/>
</dbReference>
<evidence type="ECO:0000313" key="6">
    <source>
        <dbReference type="Proteomes" id="UP001595900"/>
    </source>
</evidence>
<evidence type="ECO:0000313" key="5">
    <source>
        <dbReference type="EMBL" id="MFC4242637.1"/>
    </source>
</evidence>
<dbReference type="GO" id="GO:0032259">
    <property type="term" value="P:methylation"/>
    <property type="evidence" value="ECO:0007669"/>
    <property type="project" value="UniProtKB-KW"/>
</dbReference>
<organism evidence="5 6">
    <name type="scientific">Gryllotalpicola reticulitermitis</name>
    <dbReference type="NCBI Taxonomy" id="1184153"/>
    <lineage>
        <taxon>Bacteria</taxon>
        <taxon>Bacillati</taxon>
        <taxon>Actinomycetota</taxon>
        <taxon>Actinomycetes</taxon>
        <taxon>Micrococcales</taxon>
        <taxon>Microbacteriaceae</taxon>
        <taxon>Gryllotalpicola</taxon>
    </lineage>
</organism>
<dbReference type="Proteomes" id="UP001595900">
    <property type="component" value="Unassembled WGS sequence"/>
</dbReference>
<comment type="similarity">
    <text evidence="1">Belongs to the methyltransferase superfamily.</text>
</comment>
<dbReference type="EMBL" id="JBHSCN010000003">
    <property type="protein sequence ID" value="MFC4242637.1"/>
    <property type="molecule type" value="Genomic_DNA"/>
</dbReference>
<dbReference type="GO" id="GO:0008168">
    <property type="term" value="F:methyltransferase activity"/>
    <property type="evidence" value="ECO:0007669"/>
    <property type="project" value="UniProtKB-KW"/>
</dbReference>
<dbReference type="Pfam" id="PF08241">
    <property type="entry name" value="Methyltransf_11"/>
    <property type="match status" value="1"/>
</dbReference>
<comment type="caution">
    <text evidence="5">The sequence shown here is derived from an EMBL/GenBank/DDBJ whole genome shotgun (WGS) entry which is preliminary data.</text>
</comment>
<dbReference type="RefSeq" id="WP_390227507.1">
    <property type="nucleotide sequence ID" value="NZ_JBHSCN010000003.1"/>
</dbReference>
<gene>
    <name evidence="5" type="ORF">ACFOYW_04565</name>
</gene>
<dbReference type="InterPro" id="IPR013216">
    <property type="entry name" value="Methyltransf_11"/>
</dbReference>
<evidence type="ECO:0000256" key="3">
    <source>
        <dbReference type="ARBA" id="ARBA00022679"/>
    </source>
</evidence>
<evidence type="ECO:0000256" key="1">
    <source>
        <dbReference type="ARBA" id="ARBA00008361"/>
    </source>
</evidence>
<dbReference type="Gene3D" id="3.40.50.150">
    <property type="entry name" value="Vaccinia Virus protein VP39"/>
    <property type="match status" value="1"/>
</dbReference>